<dbReference type="GO" id="GO:0019144">
    <property type="term" value="F:ADP-sugar diphosphatase activity"/>
    <property type="evidence" value="ECO:0007669"/>
    <property type="project" value="TreeGrafter"/>
</dbReference>
<accession>A0A6H1UFF2</accession>
<reference evidence="16 17" key="1">
    <citation type="submission" date="2020-04" db="EMBL/GenBank/DDBJ databases">
        <title>Ferrimonas sp. S7 isolated from sea water.</title>
        <authorList>
            <person name="Bae S.S."/>
            <person name="Baek K."/>
        </authorList>
    </citation>
    <scope>NUCLEOTIDE SEQUENCE [LARGE SCALE GENOMIC DNA]</scope>
    <source>
        <strain evidence="16 17">S7</strain>
    </source>
</reference>
<evidence type="ECO:0000256" key="1">
    <source>
        <dbReference type="ARBA" id="ARBA00001946"/>
    </source>
</evidence>
<evidence type="ECO:0000256" key="5">
    <source>
        <dbReference type="ARBA" id="ARBA00022723"/>
    </source>
</evidence>
<evidence type="ECO:0000313" key="16">
    <source>
        <dbReference type="EMBL" id="QIZ77774.1"/>
    </source>
</evidence>
<name>A0A6H1UFF2_9GAMM</name>
<evidence type="ECO:0000256" key="7">
    <source>
        <dbReference type="ARBA" id="ARBA00022842"/>
    </source>
</evidence>
<feature type="binding site" evidence="13">
    <location>
        <position position="94"/>
    </location>
    <ligand>
        <name>Mg(2+)</name>
        <dbReference type="ChEBI" id="CHEBI:18420"/>
        <label>1</label>
    </ligand>
</feature>
<evidence type="ECO:0000256" key="12">
    <source>
        <dbReference type="ARBA" id="ARBA00049546"/>
    </source>
</evidence>
<comment type="similarity">
    <text evidence="2">Belongs to the Nudix hydrolase family. NudF subfamily.</text>
</comment>
<dbReference type="GO" id="GO:0046872">
    <property type="term" value="F:metal ion binding"/>
    <property type="evidence" value="ECO:0007669"/>
    <property type="project" value="UniProtKB-KW"/>
</dbReference>
<feature type="domain" description="Nudix hydrolase" evidence="15">
    <location>
        <begin position="53"/>
        <end position="196"/>
    </location>
</feature>
<dbReference type="Pfam" id="PF00293">
    <property type="entry name" value="NUDIX"/>
    <property type="match status" value="1"/>
</dbReference>
<sequence>MMASFTQQFSSADVNVEQVDTAFNGFFRLDKITFRHALFAGGMSDITTREVFERGDAVVVLAYDADIDTVVLVEQLRIPALRTAANPWQLELVAGIVEPGESKAAVARRELLEESGLVANSLTKLCSYMPSPGGCSERHTLYLANVTISDQQQLFGVAAEQEDIRRHLFSRTEALAMVEQGVIDNAPTIIGLQWLALHHSSL</sequence>
<dbReference type="InterPro" id="IPR020084">
    <property type="entry name" value="NUDIX_hydrolase_CS"/>
</dbReference>
<dbReference type="PROSITE" id="PS51462">
    <property type="entry name" value="NUDIX"/>
    <property type="match status" value="1"/>
</dbReference>
<protein>
    <recommendedName>
        <fullName evidence="4">ADP-ribose pyrophosphatase</fullName>
        <ecNumber evidence="3">3.6.1.13</ecNumber>
    </recommendedName>
    <alternativeName>
        <fullName evidence="9">ADP-ribose diphosphatase</fullName>
    </alternativeName>
    <alternativeName>
        <fullName evidence="11">ADP-ribose phosphohydrolase</fullName>
    </alternativeName>
    <alternativeName>
        <fullName evidence="10">Adenosine diphosphoribose pyrophosphatase</fullName>
    </alternativeName>
</protein>
<dbReference type="InterPro" id="IPR000086">
    <property type="entry name" value="NUDIX_hydrolase_dom"/>
</dbReference>
<comment type="catalytic activity">
    <reaction evidence="12">
        <text>ADP-D-ribose + H2O = D-ribose 5-phosphate + AMP + 2 H(+)</text>
        <dbReference type="Rhea" id="RHEA:10412"/>
        <dbReference type="ChEBI" id="CHEBI:15377"/>
        <dbReference type="ChEBI" id="CHEBI:15378"/>
        <dbReference type="ChEBI" id="CHEBI:57967"/>
        <dbReference type="ChEBI" id="CHEBI:78346"/>
        <dbReference type="ChEBI" id="CHEBI:456215"/>
        <dbReference type="EC" id="3.6.1.13"/>
    </reaction>
</comment>
<evidence type="ECO:0000313" key="17">
    <source>
        <dbReference type="Proteomes" id="UP000501602"/>
    </source>
</evidence>
<evidence type="ECO:0000256" key="2">
    <source>
        <dbReference type="ARBA" id="ARBA00007482"/>
    </source>
</evidence>
<feature type="binding site" evidence="13">
    <location>
        <position position="114"/>
    </location>
    <ligand>
        <name>Mg(2+)</name>
        <dbReference type="ChEBI" id="CHEBI:18420"/>
        <label>1</label>
    </ligand>
</feature>
<evidence type="ECO:0000256" key="6">
    <source>
        <dbReference type="ARBA" id="ARBA00022801"/>
    </source>
</evidence>
<comment type="function">
    <text evidence="8">Acts on ADP-mannose and ADP-glucose as well as ADP-ribose. Prevents glycogen biosynthesis. The reaction catalyzed by this enzyme is a limiting step of the gluconeogenic process.</text>
</comment>
<evidence type="ECO:0000256" key="3">
    <source>
        <dbReference type="ARBA" id="ARBA00012453"/>
    </source>
</evidence>
<keyword evidence="17" id="KW-1185">Reference proteome</keyword>
<dbReference type="NCBIfam" id="TIGR00052">
    <property type="entry name" value="nudix-type nucleoside diphosphatase, YffH/AdpP family"/>
    <property type="match status" value="1"/>
</dbReference>
<dbReference type="EC" id="3.6.1.13" evidence="3"/>
<dbReference type="Proteomes" id="UP000501602">
    <property type="component" value="Chromosome"/>
</dbReference>
<dbReference type="Gene3D" id="3.90.79.10">
    <property type="entry name" value="Nucleoside Triphosphate Pyrophosphohydrolase"/>
    <property type="match status" value="1"/>
</dbReference>
<evidence type="ECO:0000256" key="9">
    <source>
        <dbReference type="ARBA" id="ARBA00030162"/>
    </source>
</evidence>
<dbReference type="CDD" id="cd24155">
    <property type="entry name" value="NUDIX_ADPRase"/>
    <property type="match status" value="1"/>
</dbReference>
<evidence type="ECO:0000256" key="4">
    <source>
        <dbReference type="ARBA" id="ARBA00013297"/>
    </source>
</evidence>
<dbReference type="GO" id="GO:0019693">
    <property type="term" value="P:ribose phosphate metabolic process"/>
    <property type="evidence" value="ECO:0007669"/>
    <property type="project" value="TreeGrafter"/>
</dbReference>
<dbReference type="PANTHER" id="PTHR11839:SF5">
    <property type="entry name" value="ADP-RIBOSE PYROPHOSPHATASE"/>
    <property type="match status" value="1"/>
</dbReference>
<dbReference type="AlphaFoldDB" id="A0A6H1UFF2"/>
<proteinExistence type="inferred from homology"/>
<dbReference type="InterPro" id="IPR004385">
    <property type="entry name" value="NDP_pyrophosphatase"/>
</dbReference>
<keyword evidence="5 13" id="KW-0479">Metal-binding</keyword>
<dbReference type="PROSITE" id="PS00893">
    <property type="entry name" value="NUDIX_BOX"/>
    <property type="match status" value="1"/>
</dbReference>
<evidence type="ECO:0000256" key="11">
    <source>
        <dbReference type="ARBA" id="ARBA00033056"/>
    </source>
</evidence>
<keyword evidence="6" id="KW-0378">Hydrolase</keyword>
<evidence type="ECO:0000256" key="10">
    <source>
        <dbReference type="ARBA" id="ARBA00030308"/>
    </source>
</evidence>
<dbReference type="SUPFAM" id="SSF55811">
    <property type="entry name" value="Nudix"/>
    <property type="match status" value="1"/>
</dbReference>
<feature type="short sequence motif" description="Nudix box" evidence="14">
    <location>
        <begin position="95"/>
        <end position="117"/>
    </location>
</feature>
<evidence type="ECO:0000256" key="13">
    <source>
        <dbReference type="PIRSR" id="PIRSR604385-2"/>
    </source>
</evidence>
<dbReference type="GO" id="GO:0005829">
    <property type="term" value="C:cytosol"/>
    <property type="evidence" value="ECO:0007669"/>
    <property type="project" value="TreeGrafter"/>
</dbReference>
<evidence type="ECO:0000256" key="14">
    <source>
        <dbReference type="PIRSR" id="PIRSR604385-3"/>
    </source>
</evidence>
<dbReference type="GO" id="GO:0047631">
    <property type="term" value="F:ADP-ribose diphosphatase activity"/>
    <property type="evidence" value="ECO:0007669"/>
    <property type="project" value="UniProtKB-EC"/>
</dbReference>
<evidence type="ECO:0000256" key="8">
    <source>
        <dbReference type="ARBA" id="ARBA00025164"/>
    </source>
</evidence>
<comment type="cofactor">
    <cofactor evidence="1 13">
        <name>Mg(2+)</name>
        <dbReference type="ChEBI" id="CHEBI:18420"/>
    </cofactor>
</comment>
<dbReference type="GO" id="GO:0006753">
    <property type="term" value="P:nucleoside phosphate metabolic process"/>
    <property type="evidence" value="ECO:0007669"/>
    <property type="project" value="TreeGrafter"/>
</dbReference>
<dbReference type="PANTHER" id="PTHR11839">
    <property type="entry name" value="UDP/ADP-SUGAR PYROPHOSPHATASE"/>
    <property type="match status" value="1"/>
</dbReference>
<dbReference type="InterPro" id="IPR015797">
    <property type="entry name" value="NUDIX_hydrolase-like_dom_sf"/>
</dbReference>
<dbReference type="EMBL" id="CP051180">
    <property type="protein sequence ID" value="QIZ77774.1"/>
    <property type="molecule type" value="Genomic_DNA"/>
</dbReference>
<organism evidence="16 17">
    <name type="scientific">Ferrimonas lipolytica</name>
    <dbReference type="NCBI Taxonomy" id="2724191"/>
    <lineage>
        <taxon>Bacteria</taxon>
        <taxon>Pseudomonadati</taxon>
        <taxon>Pseudomonadota</taxon>
        <taxon>Gammaproteobacteria</taxon>
        <taxon>Alteromonadales</taxon>
        <taxon>Ferrimonadaceae</taxon>
        <taxon>Ferrimonas</taxon>
    </lineage>
</organism>
<evidence type="ECO:0000259" key="15">
    <source>
        <dbReference type="PROSITE" id="PS51462"/>
    </source>
</evidence>
<gene>
    <name evidence="16" type="ORF">HER31_13230</name>
</gene>
<feature type="binding site" evidence="13">
    <location>
        <position position="110"/>
    </location>
    <ligand>
        <name>Mg(2+)</name>
        <dbReference type="ChEBI" id="CHEBI:18420"/>
        <label>1</label>
    </ligand>
</feature>
<feature type="binding site" evidence="13">
    <location>
        <position position="162"/>
    </location>
    <ligand>
        <name>Mg(2+)</name>
        <dbReference type="ChEBI" id="CHEBI:18420"/>
        <label>1</label>
    </ligand>
</feature>
<keyword evidence="7 13" id="KW-0460">Magnesium</keyword>
<dbReference type="KEGG" id="fes:HER31_13230"/>